<evidence type="ECO:0000313" key="2">
    <source>
        <dbReference type="Proteomes" id="UP000186607"/>
    </source>
</evidence>
<dbReference type="OrthoDB" id="72322at2"/>
<comment type="caution">
    <text evidence="1">The sequence shown here is derived from an EMBL/GenBank/DDBJ whole genome shotgun (WGS) entry which is preliminary data.</text>
</comment>
<name>A0A1U7NUS4_9DEIO</name>
<accession>A0A1U7NUS4</accession>
<evidence type="ECO:0000313" key="1">
    <source>
        <dbReference type="EMBL" id="OLV16671.1"/>
    </source>
</evidence>
<protein>
    <submittedName>
        <fullName evidence="1">Uncharacterized protein</fullName>
    </submittedName>
</protein>
<dbReference type="RefSeq" id="WP_075835152.1">
    <property type="nucleotide sequence ID" value="NZ_MSTI01000135.1"/>
</dbReference>
<keyword evidence="2" id="KW-1185">Reference proteome</keyword>
<dbReference type="STRING" id="249408.BOO71_0011329"/>
<sequence>MSALFLCACQPTQTQTAVPPTVTVQTPEQAEARAYLAEVRASLNVAYLKDRETTTSGDCDSPRFEDIKPPRLLKVEACRLSIGSSADYRIEARFSNGLVWIADPDGIRQAGAEALKLLN</sequence>
<reference evidence="1 2" key="1">
    <citation type="submission" date="2017-01" db="EMBL/GenBank/DDBJ databases">
        <title>Genome Analysis of Deinococcus marmoris KOPRI26562.</title>
        <authorList>
            <person name="Kim J.H."/>
            <person name="Oh H.-M."/>
        </authorList>
    </citation>
    <scope>NUCLEOTIDE SEQUENCE [LARGE SCALE GENOMIC DNA]</scope>
    <source>
        <strain evidence="1 2">KOPRI26562</strain>
    </source>
</reference>
<proteinExistence type="predicted"/>
<dbReference type="AlphaFoldDB" id="A0A1U7NUS4"/>
<dbReference type="Proteomes" id="UP000186607">
    <property type="component" value="Unassembled WGS sequence"/>
</dbReference>
<dbReference type="EMBL" id="MSTI01000135">
    <property type="protein sequence ID" value="OLV16671.1"/>
    <property type="molecule type" value="Genomic_DNA"/>
</dbReference>
<gene>
    <name evidence="1" type="ORF">BOO71_0011329</name>
</gene>
<organism evidence="1 2">
    <name type="scientific">Deinococcus marmoris</name>
    <dbReference type="NCBI Taxonomy" id="249408"/>
    <lineage>
        <taxon>Bacteria</taxon>
        <taxon>Thermotogati</taxon>
        <taxon>Deinococcota</taxon>
        <taxon>Deinococci</taxon>
        <taxon>Deinococcales</taxon>
        <taxon>Deinococcaceae</taxon>
        <taxon>Deinococcus</taxon>
    </lineage>
</organism>